<dbReference type="Proteomes" id="UP000052020">
    <property type="component" value="Unassembled WGS sequence"/>
</dbReference>
<evidence type="ECO:0008006" key="3">
    <source>
        <dbReference type="Google" id="ProtNLM"/>
    </source>
</evidence>
<dbReference type="EMBL" id="LIZY01000068">
    <property type="protein sequence ID" value="KPJ63690.1"/>
    <property type="molecule type" value="Genomic_DNA"/>
</dbReference>
<sequence length="202" mass="20117">VARVIADLVAAELTEWLGKVLKVSVEVPAQEAAAALNASAGAVMETAAATNTAAASMMEVAATTTTTATAMMGTAASTNITAAGVMEVASANMLAAAAQMATAATSWGGLDLGGSLLRLLPGFQFGAIVTRPSLALVGEAGPEEIRPIGAAAPAGDTFNVTINAIDAQGVASFCMRYGGELASGVANAVRQNHPATRGRFRP</sequence>
<gene>
    <name evidence="1" type="ORF">AMK68_03340</name>
</gene>
<organism evidence="1 2">
    <name type="scientific">candidate division KD3-62 bacterium DG_56</name>
    <dbReference type="NCBI Taxonomy" id="1704032"/>
    <lineage>
        <taxon>Bacteria</taxon>
        <taxon>candidate division KD3-62</taxon>
    </lineage>
</organism>
<protein>
    <recommendedName>
        <fullName evidence="3">Tail tape measure protein</fullName>
    </recommendedName>
</protein>
<accession>A0A0S7XMP0</accession>
<comment type="caution">
    <text evidence="1">The sequence shown here is derived from an EMBL/GenBank/DDBJ whole genome shotgun (WGS) entry which is preliminary data.</text>
</comment>
<evidence type="ECO:0000313" key="2">
    <source>
        <dbReference type="Proteomes" id="UP000052020"/>
    </source>
</evidence>
<dbReference type="AlphaFoldDB" id="A0A0S7XMP0"/>
<feature type="non-terminal residue" evidence="1">
    <location>
        <position position="1"/>
    </location>
</feature>
<evidence type="ECO:0000313" key="1">
    <source>
        <dbReference type="EMBL" id="KPJ63690.1"/>
    </source>
</evidence>
<proteinExistence type="predicted"/>
<name>A0A0S7XMP0_9BACT</name>
<reference evidence="1 2" key="1">
    <citation type="journal article" date="2015" name="Microbiome">
        <title>Genomic resolution of linkages in carbon, nitrogen, and sulfur cycling among widespread estuary sediment bacteria.</title>
        <authorList>
            <person name="Baker B.J."/>
            <person name="Lazar C.S."/>
            <person name="Teske A.P."/>
            <person name="Dick G.J."/>
        </authorList>
    </citation>
    <scope>NUCLEOTIDE SEQUENCE [LARGE SCALE GENOMIC DNA]</scope>
    <source>
        <strain evidence="1">DG_56</strain>
    </source>
</reference>